<feature type="transmembrane region" description="Helical" evidence="8">
    <location>
        <begin position="524"/>
        <end position="542"/>
    </location>
</feature>
<feature type="compositionally biased region" description="Basic and acidic residues" evidence="7">
    <location>
        <begin position="658"/>
        <end position="671"/>
    </location>
</feature>
<dbReference type="SUPFAM" id="SSF103473">
    <property type="entry name" value="MFS general substrate transporter"/>
    <property type="match status" value="1"/>
</dbReference>
<feature type="transmembrane region" description="Helical" evidence="8">
    <location>
        <begin position="484"/>
        <end position="504"/>
    </location>
</feature>
<dbReference type="RefSeq" id="XP_015655797.1">
    <property type="nucleotide sequence ID" value="XM_015805791.1"/>
</dbReference>
<dbReference type="PANTHER" id="PTHR31585:SF51">
    <property type="entry name" value="TRANSPORTER, PUTATIVE-RELATED"/>
    <property type="match status" value="1"/>
</dbReference>
<protein>
    <submittedName>
        <fullName evidence="9">Putative folate/biopterin transporter</fullName>
    </submittedName>
</protein>
<feature type="transmembrane region" description="Helical" evidence="8">
    <location>
        <begin position="158"/>
        <end position="176"/>
    </location>
</feature>
<evidence type="ECO:0000256" key="8">
    <source>
        <dbReference type="SAM" id="Phobius"/>
    </source>
</evidence>
<feature type="transmembrane region" description="Helical" evidence="8">
    <location>
        <begin position="133"/>
        <end position="152"/>
    </location>
</feature>
<dbReference type="GeneID" id="26907519"/>
<dbReference type="GO" id="GO:0016020">
    <property type="term" value="C:membrane"/>
    <property type="evidence" value="ECO:0007669"/>
    <property type="project" value="UniProtKB-SubCell"/>
</dbReference>
<evidence type="ECO:0000313" key="9">
    <source>
        <dbReference type="EMBL" id="KPA77359.1"/>
    </source>
</evidence>
<dbReference type="EMBL" id="LGTL01000017">
    <property type="protein sequence ID" value="KPA77359.1"/>
    <property type="molecule type" value="Genomic_DNA"/>
</dbReference>
<evidence type="ECO:0000256" key="4">
    <source>
        <dbReference type="ARBA" id="ARBA00022692"/>
    </source>
</evidence>
<keyword evidence="5 8" id="KW-1133">Transmembrane helix</keyword>
<sequence>MQTTDSAGDLGSLGVAAAPIPNDEATPQKWVHPEAAALFHAAPCTQHIPIFSKSFEGYGPRCVSSLGLCYFLNKGLANYLMSYSRFAMFTDRFGIDGTRYQRLQSISKMGWSVKAFTASLSDAFALFGYTKRWYCGSSAVLGGAFALGFALLPQKTASADIAAGFLFLSNFCMANIDILSEGHYSRLMRQHPDSGPALVSLIWWFILAASIVSAAIQGPLSDMKKPQIGLYVSAACQFVSTVFFIFNWFDERRNREERLGDARALHAEIYKLQIEARREHDVLADVVAGAAKDLHPEHDDEPSSDHNSQQHLSDELVLGADVGVDAAEEDEMWSTFEEPKAISLCCGAVEFNKEVCLRNWRVLVYSAVMVCSAVAMTCVTILGTTWDLFYAAIAVAVVNCALAFWATPLVIAKAIVFIYFNMLLYLQINGAMDSFYMAKEECYPDGPHFSYVFYTTIAAIIGNIGGMVGVTAFTYIFSKHSYCMTFIVTTIVQVLGSIFDIIIVERWNLYIGIPDHAMYIMGDSIVYEVCYMLSFMPMIVLISRICPRGSESMIYALVASFANMGQSMSSTIGSILLEKAWPIVTKGAGKCDYHNLSLLLVVGHLCLPMLIVPLSFLLLPRARICDDIDVDGHVIRVETKRRMAKLETNSSSEETAEEPFRSGDGEGEGRK</sequence>
<keyword evidence="6 8" id="KW-0472">Membrane</keyword>
<dbReference type="RefSeq" id="XP_015655798.1">
    <property type="nucleotide sequence ID" value="XM_015805792.1"/>
</dbReference>
<dbReference type="OMA" id="LTFCITT"/>
<comment type="subcellular location">
    <subcellularLocation>
        <location evidence="1">Membrane</location>
        <topology evidence="1">Multi-pass membrane protein</topology>
    </subcellularLocation>
</comment>
<feature type="transmembrane region" description="Helical" evidence="8">
    <location>
        <begin position="362"/>
        <end position="382"/>
    </location>
</feature>
<dbReference type="Pfam" id="PF03092">
    <property type="entry name" value="BT1"/>
    <property type="match status" value="1"/>
</dbReference>
<keyword evidence="10" id="KW-1185">Reference proteome</keyword>
<dbReference type="NCBIfam" id="TIGR00788">
    <property type="entry name" value="fbt"/>
    <property type="match status" value="1"/>
</dbReference>
<comment type="caution">
    <text evidence="9">The sequence shown here is derived from an EMBL/GenBank/DDBJ whole genome shotgun (WGS) entry which is preliminary data.</text>
</comment>
<feature type="transmembrane region" description="Helical" evidence="8">
    <location>
        <begin position="452"/>
        <end position="477"/>
    </location>
</feature>
<feature type="transmembrane region" description="Helical" evidence="8">
    <location>
        <begin position="596"/>
        <end position="619"/>
    </location>
</feature>
<evidence type="ECO:0000313" key="10">
    <source>
        <dbReference type="Proteomes" id="UP000037923"/>
    </source>
</evidence>
<keyword evidence="4 8" id="KW-0812">Transmembrane</keyword>
<dbReference type="InterPro" id="IPR036259">
    <property type="entry name" value="MFS_trans_sf"/>
</dbReference>
<feature type="transmembrane region" description="Helical" evidence="8">
    <location>
        <begin position="388"/>
        <end position="407"/>
    </location>
</feature>
<dbReference type="AlphaFoldDB" id="A0A0M9FWF6"/>
<keyword evidence="3" id="KW-0813">Transport</keyword>
<organism evidence="9 10">
    <name type="scientific">Leptomonas pyrrhocoris</name>
    <name type="common">Firebug parasite</name>
    <dbReference type="NCBI Taxonomy" id="157538"/>
    <lineage>
        <taxon>Eukaryota</taxon>
        <taxon>Discoba</taxon>
        <taxon>Euglenozoa</taxon>
        <taxon>Kinetoplastea</taxon>
        <taxon>Metakinetoplastina</taxon>
        <taxon>Trypanosomatida</taxon>
        <taxon>Trypanosomatidae</taxon>
        <taxon>Leishmaniinae</taxon>
        <taxon>Leptomonas</taxon>
    </lineage>
</organism>
<comment type="similarity">
    <text evidence="2">Belongs to the major facilitator superfamily. Folate-biopterin transporter (TC 2.A.71) family.</text>
</comment>
<dbReference type="PANTHER" id="PTHR31585">
    <property type="entry name" value="FOLATE-BIOPTERIN TRANSPORTER 1, CHLOROPLASTIC"/>
    <property type="match status" value="1"/>
</dbReference>
<evidence type="ECO:0000256" key="3">
    <source>
        <dbReference type="ARBA" id="ARBA00022448"/>
    </source>
</evidence>
<dbReference type="InterPro" id="IPR039309">
    <property type="entry name" value="BT1"/>
</dbReference>
<dbReference type="OrthoDB" id="754047at2759"/>
<gene>
    <name evidence="9" type="ORF">ABB37_07233</name>
</gene>
<dbReference type="EMBL" id="LGTL01000017">
    <property type="protein sequence ID" value="KPA77358.1"/>
    <property type="molecule type" value="Genomic_DNA"/>
</dbReference>
<reference evidence="9 10" key="1">
    <citation type="submission" date="2015-07" db="EMBL/GenBank/DDBJ databases">
        <title>High-quality genome of monoxenous trypanosomatid Leptomonas pyrrhocoris.</title>
        <authorList>
            <person name="Flegontov P."/>
            <person name="Butenko A."/>
            <person name="Firsov S."/>
            <person name="Vlcek C."/>
            <person name="Logacheva M.D."/>
            <person name="Field M."/>
            <person name="Filatov D."/>
            <person name="Flegontova O."/>
            <person name="Gerasimov E."/>
            <person name="Jackson A.P."/>
            <person name="Kelly S."/>
            <person name="Opperdoes F."/>
            <person name="O'Reilly A."/>
            <person name="Votypka J."/>
            <person name="Yurchenko V."/>
            <person name="Lukes J."/>
        </authorList>
    </citation>
    <scope>NUCLEOTIDE SEQUENCE [LARGE SCALE GENOMIC DNA]</scope>
    <source>
        <strain evidence="9">H10</strain>
    </source>
</reference>
<feature type="region of interest" description="Disordered" evidence="7">
    <location>
        <begin position="644"/>
        <end position="671"/>
    </location>
</feature>
<dbReference type="InterPro" id="IPR004324">
    <property type="entry name" value="FBT"/>
</dbReference>
<name>A0A0M9FWF6_LEPPY</name>
<feature type="transmembrane region" description="Helical" evidence="8">
    <location>
        <begin position="414"/>
        <end position="432"/>
    </location>
</feature>
<proteinExistence type="inferred from homology"/>
<evidence type="ECO:0000256" key="5">
    <source>
        <dbReference type="ARBA" id="ARBA00022989"/>
    </source>
</evidence>
<evidence type="ECO:0000256" key="1">
    <source>
        <dbReference type="ARBA" id="ARBA00004141"/>
    </source>
</evidence>
<evidence type="ECO:0000256" key="7">
    <source>
        <dbReference type="SAM" id="MobiDB-lite"/>
    </source>
</evidence>
<feature type="transmembrane region" description="Helical" evidence="8">
    <location>
        <begin position="554"/>
        <end position="576"/>
    </location>
</feature>
<feature type="transmembrane region" description="Helical" evidence="8">
    <location>
        <begin position="197"/>
        <end position="216"/>
    </location>
</feature>
<feature type="transmembrane region" description="Helical" evidence="8">
    <location>
        <begin position="228"/>
        <end position="249"/>
    </location>
</feature>
<dbReference type="Proteomes" id="UP000037923">
    <property type="component" value="Unassembled WGS sequence"/>
</dbReference>
<accession>A0A0M9FWF6</accession>
<evidence type="ECO:0000256" key="2">
    <source>
        <dbReference type="ARBA" id="ARBA00007015"/>
    </source>
</evidence>
<evidence type="ECO:0000256" key="6">
    <source>
        <dbReference type="ARBA" id="ARBA00023136"/>
    </source>
</evidence>
<dbReference type="VEuPathDB" id="TriTrypDB:LpyrH10_17_1650"/>